<dbReference type="SUPFAM" id="SSF56784">
    <property type="entry name" value="HAD-like"/>
    <property type="match status" value="1"/>
</dbReference>
<sequence length="426" mass="48504">MESVPRKRRGYTKGSEEVKQGDGSIIWSSRFKPSCLFAQVAGWKVSGGPQRVALFDLDNTLITTKTGGVFFLDCGDWKWFTPVIPKKLHELHDNGYLIFIVTNQLCPPGVESSESFYNDWRRRFDRVATALQGVPFRLLASVRNDWYRKPLPGMWEAIVQLLKEEDMEPDLANSFFVGDFAGRRADKCSSDFKFAQNIAIALHTPDEYFLGRPVETRKPKGFHPSMIVQHEHWFQPSNTPLVPAVKARKPILILFVGLPAIGKSTLYRKYFAQAGYIHINSSRTSENMTAIEEACSKGKSVVVESTAPNASGKTMSTAQRSSTWAFSMPQSARSPGVADFSRSCIWFADTDVAWHNNMYRALGRTEALREIEGDSKLIPCKDFKDIQGRFEEPARAEGFKDLKRIYFRFEGTEEERKRYMLWYPLS</sequence>
<dbReference type="Pfam" id="PF08645">
    <property type="entry name" value="PNK3P"/>
    <property type="match status" value="1"/>
</dbReference>
<evidence type="ECO:0008006" key="3">
    <source>
        <dbReference type="Google" id="ProtNLM"/>
    </source>
</evidence>
<dbReference type="InterPro" id="IPR036412">
    <property type="entry name" value="HAD-like_sf"/>
</dbReference>
<dbReference type="Proteomes" id="UP000007148">
    <property type="component" value="Unassembled WGS sequence"/>
</dbReference>
<dbReference type="InterPro" id="IPR027417">
    <property type="entry name" value="P-loop_NTPase"/>
</dbReference>
<accession>G4TBY6</accession>
<dbReference type="AlphaFoldDB" id="G4TBY6"/>
<dbReference type="SUPFAM" id="SSF52540">
    <property type="entry name" value="P-loop containing nucleoside triphosphate hydrolases"/>
    <property type="match status" value="1"/>
</dbReference>
<dbReference type="PANTHER" id="PTHR12083:SF9">
    <property type="entry name" value="BIFUNCTIONAL POLYNUCLEOTIDE PHOSPHATASE_KINASE"/>
    <property type="match status" value="1"/>
</dbReference>
<dbReference type="InterPro" id="IPR006551">
    <property type="entry name" value="Polynucleotide_phosphatase"/>
</dbReference>
<gene>
    <name evidence="1" type="ORF">PIIN_02698</name>
</gene>
<dbReference type="eggNOG" id="KOG2134">
    <property type="taxonomic scope" value="Eukaryota"/>
</dbReference>
<dbReference type="OMA" id="AADWKWW"/>
<dbReference type="GO" id="GO:0046404">
    <property type="term" value="F:ATP-dependent polydeoxyribonucleotide 5'-hydroxyl-kinase activity"/>
    <property type="evidence" value="ECO:0007669"/>
    <property type="project" value="TreeGrafter"/>
</dbReference>
<dbReference type="Gene3D" id="3.40.50.300">
    <property type="entry name" value="P-loop containing nucleotide triphosphate hydrolases"/>
    <property type="match status" value="1"/>
</dbReference>
<dbReference type="FunCoup" id="G4TBY6">
    <property type="interactions" value="149"/>
</dbReference>
<proteinExistence type="predicted"/>
<protein>
    <recommendedName>
        <fullName evidence="3">Bifunctional polynucleotide phosphatase/kinase</fullName>
    </recommendedName>
</protein>
<dbReference type="EMBL" id="CAFZ01000041">
    <property type="protein sequence ID" value="CCA68837.1"/>
    <property type="molecule type" value="Genomic_DNA"/>
</dbReference>
<dbReference type="NCBIfam" id="TIGR01662">
    <property type="entry name" value="HAD-SF-IIIA"/>
    <property type="match status" value="1"/>
</dbReference>
<dbReference type="InterPro" id="IPR023214">
    <property type="entry name" value="HAD_sf"/>
</dbReference>
<comment type="caution">
    <text evidence="1">The sequence shown here is derived from an EMBL/GenBank/DDBJ whole genome shotgun (WGS) entry which is preliminary data.</text>
</comment>
<dbReference type="InterPro" id="IPR006549">
    <property type="entry name" value="HAD-SF_hydro_IIIA"/>
</dbReference>
<dbReference type="GO" id="GO:0046403">
    <property type="term" value="F:polynucleotide 3'-phosphatase activity"/>
    <property type="evidence" value="ECO:0007669"/>
    <property type="project" value="TreeGrafter"/>
</dbReference>
<dbReference type="Gene3D" id="3.40.50.1000">
    <property type="entry name" value="HAD superfamily/HAD-like"/>
    <property type="match status" value="1"/>
</dbReference>
<dbReference type="GO" id="GO:0003690">
    <property type="term" value="F:double-stranded DNA binding"/>
    <property type="evidence" value="ECO:0007669"/>
    <property type="project" value="TreeGrafter"/>
</dbReference>
<name>G4TBY6_SERID</name>
<dbReference type="PANTHER" id="PTHR12083">
    <property type="entry name" value="BIFUNCTIONAL POLYNUCLEOTIDE PHOSPHATASE/KINASE"/>
    <property type="match status" value="1"/>
</dbReference>
<dbReference type="Pfam" id="PF13671">
    <property type="entry name" value="AAA_33"/>
    <property type="match status" value="1"/>
</dbReference>
<dbReference type="STRING" id="1109443.G4TBY6"/>
<evidence type="ECO:0000313" key="1">
    <source>
        <dbReference type="EMBL" id="CCA68837.1"/>
    </source>
</evidence>
<dbReference type="OrthoDB" id="19045at2759"/>
<dbReference type="HOGENOM" id="CLU_014938_3_1_1"/>
<dbReference type="NCBIfam" id="TIGR01664">
    <property type="entry name" value="DNA-3'-Pase"/>
    <property type="match status" value="1"/>
</dbReference>
<dbReference type="InParanoid" id="G4TBY6"/>
<organism evidence="1 2">
    <name type="scientific">Serendipita indica (strain DSM 11827)</name>
    <name type="common">Root endophyte fungus</name>
    <name type="synonym">Piriformospora indica</name>
    <dbReference type="NCBI Taxonomy" id="1109443"/>
    <lineage>
        <taxon>Eukaryota</taxon>
        <taxon>Fungi</taxon>
        <taxon>Dikarya</taxon>
        <taxon>Basidiomycota</taxon>
        <taxon>Agaricomycotina</taxon>
        <taxon>Agaricomycetes</taxon>
        <taxon>Sebacinales</taxon>
        <taxon>Serendipitaceae</taxon>
        <taxon>Serendipita</taxon>
    </lineage>
</organism>
<reference evidence="1 2" key="1">
    <citation type="journal article" date="2011" name="PLoS Pathog.">
        <title>Endophytic Life Strategies Decoded by Genome and Transcriptome Analyses of the Mutualistic Root Symbiont Piriformospora indica.</title>
        <authorList>
            <person name="Zuccaro A."/>
            <person name="Lahrmann U."/>
            <person name="Guldener U."/>
            <person name="Langen G."/>
            <person name="Pfiffi S."/>
            <person name="Biedenkopf D."/>
            <person name="Wong P."/>
            <person name="Samans B."/>
            <person name="Grimm C."/>
            <person name="Basiewicz M."/>
            <person name="Murat C."/>
            <person name="Martin F."/>
            <person name="Kogel K.H."/>
        </authorList>
    </citation>
    <scope>NUCLEOTIDE SEQUENCE [LARGE SCALE GENOMIC DNA]</scope>
    <source>
        <strain evidence="1 2">DSM 11827</strain>
    </source>
</reference>
<dbReference type="InterPro" id="IPR013954">
    <property type="entry name" value="PNK3P"/>
</dbReference>
<dbReference type="GO" id="GO:0006281">
    <property type="term" value="P:DNA repair"/>
    <property type="evidence" value="ECO:0007669"/>
    <property type="project" value="TreeGrafter"/>
</dbReference>
<evidence type="ECO:0000313" key="2">
    <source>
        <dbReference type="Proteomes" id="UP000007148"/>
    </source>
</evidence>
<keyword evidence="2" id="KW-1185">Reference proteome</keyword>